<gene>
    <name evidence="3" type="ORF">CLV98_11090</name>
</gene>
<dbReference type="Pfam" id="PF07876">
    <property type="entry name" value="Dabb"/>
    <property type="match status" value="1"/>
</dbReference>
<dbReference type="EMBL" id="QGDT01000010">
    <property type="protein sequence ID" value="PWJ56779.1"/>
    <property type="molecule type" value="Genomic_DNA"/>
</dbReference>
<dbReference type="AlphaFoldDB" id="A0A316AHN7"/>
<protein>
    <submittedName>
        <fullName evidence="3">Stress responsive alpha/beta barrel protein</fullName>
    </submittedName>
</protein>
<evidence type="ECO:0000259" key="2">
    <source>
        <dbReference type="PROSITE" id="PS51502"/>
    </source>
</evidence>
<sequence>MNQYIKKTLGYLVPVFALGCFMLIIHGAYVPHKSAEIQRVVCIKFKPGVTAQDLEQHFSEFATMKNKIKDVVAYSAGKVQASEAGKSYDVVHYLTFRTVESADEYVQHASRKEFIDRNHDKWSEVLELNSNIEKK</sequence>
<name>A0A316AHN7_9BACT</name>
<dbReference type="SUPFAM" id="SSF54909">
    <property type="entry name" value="Dimeric alpha+beta barrel"/>
    <property type="match status" value="1"/>
</dbReference>
<organism evidence="3 4">
    <name type="scientific">Dyadobacter jejuensis</name>
    <dbReference type="NCBI Taxonomy" id="1082580"/>
    <lineage>
        <taxon>Bacteria</taxon>
        <taxon>Pseudomonadati</taxon>
        <taxon>Bacteroidota</taxon>
        <taxon>Cytophagia</taxon>
        <taxon>Cytophagales</taxon>
        <taxon>Spirosomataceae</taxon>
        <taxon>Dyadobacter</taxon>
    </lineage>
</organism>
<comment type="caution">
    <text evidence="3">The sequence shown here is derived from an EMBL/GenBank/DDBJ whole genome shotgun (WGS) entry which is preliminary data.</text>
</comment>
<dbReference type="SMART" id="SM00886">
    <property type="entry name" value="Dabb"/>
    <property type="match status" value="1"/>
</dbReference>
<dbReference type="RefSeq" id="WP_229203431.1">
    <property type="nucleotide sequence ID" value="NZ_QGDT01000010.1"/>
</dbReference>
<dbReference type="Gene3D" id="3.30.70.100">
    <property type="match status" value="1"/>
</dbReference>
<feature type="domain" description="Stress-response A/B barrel" evidence="2">
    <location>
        <begin position="37"/>
        <end position="130"/>
    </location>
</feature>
<accession>A0A316AHN7</accession>
<dbReference type="InterPro" id="IPR013097">
    <property type="entry name" value="Dabb"/>
</dbReference>
<keyword evidence="4" id="KW-1185">Reference proteome</keyword>
<dbReference type="PROSITE" id="PS51502">
    <property type="entry name" value="S_R_A_B_BARREL"/>
    <property type="match status" value="1"/>
</dbReference>
<dbReference type="PROSITE" id="PS51257">
    <property type="entry name" value="PROKAR_LIPOPROTEIN"/>
    <property type="match status" value="1"/>
</dbReference>
<proteinExistence type="predicted"/>
<feature type="transmembrane region" description="Helical" evidence="1">
    <location>
        <begin position="9"/>
        <end position="29"/>
    </location>
</feature>
<keyword evidence="1" id="KW-0812">Transmembrane</keyword>
<evidence type="ECO:0000256" key="1">
    <source>
        <dbReference type="SAM" id="Phobius"/>
    </source>
</evidence>
<dbReference type="InterPro" id="IPR011008">
    <property type="entry name" value="Dimeric_a/b-barrel"/>
</dbReference>
<reference evidence="3 4" key="1">
    <citation type="submission" date="2018-03" db="EMBL/GenBank/DDBJ databases">
        <title>Genomic Encyclopedia of Archaeal and Bacterial Type Strains, Phase II (KMG-II): from individual species to whole genera.</title>
        <authorList>
            <person name="Goeker M."/>
        </authorList>
    </citation>
    <scope>NUCLEOTIDE SEQUENCE [LARGE SCALE GENOMIC DNA]</scope>
    <source>
        <strain evidence="3 4">DSM 100346</strain>
    </source>
</reference>
<dbReference type="Proteomes" id="UP000245880">
    <property type="component" value="Unassembled WGS sequence"/>
</dbReference>
<keyword evidence="1" id="KW-0472">Membrane</keyword>
<evidence type="ECO:0000313" key="3">
    <source>
        <dbReference type="EMBL" id="PWJ56779.1"/>
    </source>
</evidence>
<keyword evidence="1" id="KW-1133">Transmembrane helix</keyword>
<evidence type="ECO:0000313" key="4">
    <source>
        <dbReference type="Proteomes" id="UP000245880"/>
    </source>
</evidence>